<dbReference type="Proteomes" id="UP001085076">
    <property type="component" value="Miscellaneous, Linkage group lg03"/>
</dbReference>
<dbReference type="AlphaFoldDB" id="A0A9D5CTA4"/>
<gene>
    <name evidence="1" type="ORF">J5N97_014066</name>
</gene>
<organism evidence="1 2">
    <name type="scientific">Dioscorea zingiberensis</name>
    <dbReference type="NCBI Taxonomy" id="325984"/>
    <lineage>
        <taxon>Eukaryota</taxon>
        <taxon>Viridiplantae</taxon>
        <taxon>Streptophyta</taxon>
        <taxon>Embryophyta</taxon>
        <taxon>Tracheophyta</taxon>
        <taxon>Spermatophyta</taxon>
        <taxon>Magnoliopsida</taxon>
        <taxon>Liliopsida</taxon>
        <taxon>Dioscoreales</taxon>
        <taxon>Dioscoreaceae</taxon>
        <taxon>Dioscorea</taxon>
    </lineage>
</organism>
<proteinExistence type="predicted"/>
<protein>
    <submittedName>
        <fullName evidence="1">Uncharacterized protein</fullName>
    </submittedName>
</protein>
<keyword evidence="2" id="KW-1185">Reference proteome</keyword>
<dbReference type="OrthoDB" id="336088at2759"/>
<name>A0A9D5CTA4_9LILI</name>
<sequence length="104" mass="11529">MQAMFKENIEALNFCKKMPHDNDDSMIHLTKRSNIAPFINGINNHPSGEEEVAAAIIKKGLLEFVTTKSKMCGLATARQGFAIAKAMIKRIVVVVLEAMYSRCS</sequence>
<comment type="caution">
    <text evidence="1">The sequence shown here is derived from an EMBL/GenBank/DDBJ whole genome shotgun (WGS) entry which is preliminary data.</text>
</comment>
<dbReference type="EMBL" id="JAGGNH010000003">
    <property type="protein sequence ID" value="KAJ0978592.1"/>
    <property type="molecule type" value="Genomic_DNA"/>
</dbReference>
<evidence type="ECO:0000313" key="2">
    <source>
        <dbReference type="Proteomes" id="UP001085076"/>
    </source>
</evidence>
<evidence type="ECO:0000313" key="1">
    <source>
        <dbReference type="EMBL" id="KAJ0978592.1"/>
    </source>
</evidence>
<reference evidence="1" key="2">
    <citation type="journal article" date="2022" name="Hortic Res">
        <title>The genome of Dioscorea zingiberensis sheds light on the biosynthesis, origin and evolution of the medicinally important diosgenin saponins.</title>
        <authorList>
            <person name="Li Y."/>
            <person name="Tan C."/>
            <person name="Li Z."/>
            <person name="Guo J."/>
            <person name="Li S."/>
            <person name="Chen X."/>
            <person name="Wang C."/>
            <person name="Dai X."/>
            <person name="Yang H."/>
            <person name="Song W."/>
            <person name="Hou L."/>
            <person name="Xu J."/>
            <person name="Tong Z."/>
            <person name="Xu A."/>
            <person name="Yuan X."/>
            <person name="Wang W."/>
            <person name="Yang Q."/>
            <person name="Chen L."/>
            <person name="Sun Z."/>
            <person name="Wang K."/>
            <person name="Pan B."/>
            <person name="Chen J."/>
            <person name="Bao Y."/>
            <person name="Liu F."/>
            <person name="Qi X."/>
            <person name="Gang D.R."/>
            <person name="Wen J."/>
            <person name="Li J."/>
        </authorList>
    </citation>
    <scope>NUCLEOTIDE SEQUENCE</scope>
    <source>
        <strain evidence="1">Dzin_1.0</strain>
    </source>
</reference>
<reference evidence="1" key="1">
    <citation type="submission" date="2021-03" db="EMBL/GenBank/DDBJ databases">
        <authorList>
            <person name="Li Z."/>
            <person name="Yang C."/>
        </authorList>
    </citation>
    <scope>NUCLEOTIDE SEQUENCE</scope>
    <source>
        <strain evidence="1">Dzin_1.0</strain>
        <tissue evidence="1">Leaf</tissue>
    </source>
</reference>
<accession>A0A9D5CTA4</accession>